<dbReference type="Proteomes" id="UP001174934">
    <property type="component" value="Unassembled WGS sequence"/>
</dbReference>
<name>A0AA40C801_9PEZI</name>
<sequence length="62" mass="6880">MNRNIANQPSNQEHEASNTSKELSHTPAPYLKSPSAPTIKNSPLSPQSGFYPLNQQTTFRKP</sequence>
<dbReference type="EMBL" id="JAULSR010000002">
    <property type="protein sequence ID" value="KAK0628340.1"/>
    <property type="molecule type" value="Genomic_DNA"/>
</dbReference>
<dbReference type="AlphaFoldDB" id="A0AA40C801"/>
<feature type="compositionally biased region" description="Polar residues" evidence="1">
    <location>
        <begin position="35"/>
        <end position="62"/>
    </location>
</feature>
<organism evidence="2 3">
    <name type="scientific">Bombardia bombarda</name>
    <dbReference type="NCBI Taxonomy" id="252184"/>
    <lineage>
        <taxon>Eukaryota</taxon>
        <taxon>Fungi</taxon>
        <taxon>Dikarya</taxon>
        <taxon>Ascomycota</taxon>
        <taxon>Pezizomycotina</taxon>
        <taxon>Sordariomycetes</taxon>
        <taxon>Sordariomycetidae</taxon>
        <taxon>Sordariales</taxon>
        <taxon>Lasiosphaeriaceae</taxon>
        <taxon>Bombardia</taxon>
    </lineage>
</organism>
<evidence type="ECO:0000256" key="1">
    <source>
        <dbReference type="SAM" id="MobiDB-lite"/>
    </source>
</evidence>
<comment type="caution">
    <text evidence="2">The sequence shown here is derived from an EMBL/GenBank/DDBJ whole genome shotgun (WGS) entry which is preliminary data.</text>
</comment>
<proteinExistence type="predicted"/>
<feature type="region of interest" description="Disordered" evidence="1">
    <location>
        <begin position="1"/>
        <end position="62"/>
    </location>
</feature>
<keyword evidence="3" id="KW-1185">Reference proteome</keyword>
<evidence type="ECO:0000313" key="2">
    <source>
        <dbReference type="EMBL" id="KAK0628340.1"/>
    </source>
</evidence>
<protein>
    <submittedName>
        <fullName evidence="2">Uncharacterized protein</fullName>
    </submittedName>
</protein>
<gene>
    <name evidence="2" type="ORF">B0T17DRAFT_522488</name>
</gene>
<reference evidence="2" key="1">
    <citation type="submission" date="2023-06" db="EMBL/GenBank/DDBJ databases">
        <title>Genome-scale phylogeny and comparative genomics of the fungal order Sordariales.</title>
        <authorList>
            <consortium name="Lawrence Berkeley National Laboratory"/>
            <person name="Hensen N."/>
            <person name="Bonometti L."/>
            <person name="Westerberg I."/>
            <person name="Brannstrom I.O."/>
            <person name="Guillou S."/>
            <person name="Cros-Aarteil S."/>
            <person name="Calhoun S."/>
            <person name="Haridas S."/>
            <person name="Kuo A."/>
            <person name="Mondo S."/>
            <person name="Pangilinan J."/>
            <person name="Riley R."/>
            <person name="LaButti K."/>
            <person name="Andreopoulos B."/>
            <person name="Lipzen A."/>
            <person name="Chen C."/>
            <person name="Yanf M."/>
            <person name="Daum C."/>
            <person name="Ng V."/>
            <person name="Clum A."/>
            <person name="Steindorff A."/>
            <person name="Ohm R."/>
            <person name="Martin F."/>
            <person name="Silar P."/>
            <person name="Natvig D."/>
            <person name="Lalanne C."/>
            <person name="Gautier V."/>
            <person name="Ament-velasquez S.L."/>
            <person name="Kruys A."/>
            <person name="Hutchinson M.I."/>
            <person name="Powell A.J."/>
            <person name="Barry K."/>
            <person name="Miller A.N."/>
            <person name="Grigoriev I.V."/>
            <person name="Debuchy R."/>
            <person name="Gladieux P."/>
            <person name="Thoren M.H."/>
            <person name="Johannesson H."/>
        </authorList>
    </citation>
    <scope>NUCLEOTIDE SEQUENCE</scope>
    <source>
        <strain evidence="2">SMH3391-2</strain>
    </source>
</reference>
<accession>A0AA40C801</accession>
<feature type="compositionally biased region" description="Polar residues" evidence="1">
    <location>
        <begin position="1"/>
        <end position="21"/>
    </location>
</feature>
<evidence type="ECO:0000313" key="3">
    <source>
        <dbReference type="Proteomes" id="UP001174934"/>
    </source>
</evidence>